<comment type="caution">
    <text evidence="2">The sequence shown here is derived from an EMBL/GenBank/DDBJ whole genome shotgun (WGS) entry which is preliminary data.</text>
</comment>
<keyword evidence="1" id="KW-1133">Transmembrane helix</keyword>
<sequence>MSCWYLLIVMPSILWMMYYHIRRKRLTNFLELRGIYHDEKFWIGHYPQYQRAKLMVVISELSRVLGVSSELIDPTDKLSDITVNDVLTSDELDDAALILVKEYGVDENKLKNIVTVDDYIHAALRGG</sequence>
<protein>
    <submittedName>
        <fullName evidence="2">Uncharacterized protein</fullName>
    </submittedName>
</protein>
<dbReference type="AlphaFoldDB" id="E6QGI3"/>
<gene>
    <name evidence="2" type="ORF">CARN5_0142</name>
</gene>
<dbReference type="EMBL" id="CABP01000170">
    <property type="protein sequence ID" value="CBI06344.1"/>
    <property type="molecule type" value="Genomic_DNA"/>
</dbReference>
<accession>E6QGI3</accession>
<evidence type="ECO:0000313" key="2">
    <source>
        <dbReference type="EMBL" id="CBI06344.1"/>
    </source>
</evidence>
<organism evidence="2">
    <name type="scientific">mine drainage metagenome</name>
    <dbReference type="NCBI Taxonomy" id="410659"/>
    <lineage>
        <taxon>unclassified sequences</taxon>
        <taxon>metagenomes</taxon>
        <taxon>ecological metagenomes</taxon>
    </lineage>
</organism>
<name>E6QGI3_9ZZZZ</name>
<reference evidence="2" key="1">
    <citation type="submission" date="2009-10" db="EMBL/GenBank/DDBJ databases">
        <title>Diversity of trophic interactions inside an arsenic-rich microbial ecosystem.</title>
        <authorList>
            <person name="Bertin P.N."/>
            <person name="Heinrich-Salmeron A."/>
            <person name="Pelletier E."/>
            <person name="Goulhen-Chollet F."/>
            <person name="Arsene-Ploetze F."/>
            <person name="Gallien S."/>
            <person name="Calteau A."/>
            <person name="Vallenet D."/>
            <person name="Casiot C."/>
            <person name="Chane-Woon-Ming B."/>
            <person name="Giloteaux L."/>
            <person name="Barakat M."/>
            <person name="Bonnefoy V."/>
            <person name="Bruneel O."/>
            <person name="Chandler M."/>
            <person name="Cleiss J."/>
            <person name="Duran R."/>
            <person name="Elbaz-Poulichet F."/>
            <person name="Fonknechten N."/>
            <person name="Lauga B."/>
            <person name="Mornico D."/>
            <person name="Ortet P."/>
            <person name="Schaeffer C."/>
            <person name="Siguier P."/>
            <person name="Alexander Thil Smith A."/>
            <person name="Van Dorsselaer A."/>
            <person name="Weissenbach J."/>
            <person name="Medigue C."/>
            <person name="Le Paslier D."/>
        </authorList>
    </citation>
    <scope>NUCLEOTIDE SEQUENCE</scope>
</reference>
<feature type="transmembrane region" description="Helical" evidence="1">
    <location>
        <begin position="6"/>
        <end position="21"/>
    </location>
</feature>
<proteinExistence type="predicted"/>
<evidence type="ECO:0000256" key="1">
    <source>
        <dbReference type="SAM" id="Phobius"/>
    </source>
</evidence>
<keyword evidence="1" id="KW-0472">Membrane</keyword>
<keyword evidence="1" id="KW-0812">Transmembrane</keyword>